<dbReference type="InterPro" id="IPR015943">
    <property type="entry name" value="WD40/YVTN_repeat-like_dom_sf"/>
</dbReference>
<dbReference type="SMART" id="SM00320">
    <property type="entry name" value="WD40"/>
    <property type="match status" value="10"/>
</dbReference>
<dbReference type="InterPro" id="IPR007111">
    <property type="entry name" value="NACHT_NTPase"/>
</dbReference>
<dbReference type="PROSITE" id="PS00678">
    <property type="entry name" value="WD_REPEATS_1"/>
    <property type="match status" value="1"/>
</dbReference>
<feature type="repeat" description="WD" evidence="3">
    <location>
        <begin position="919"/>
        <end position="960"/>
    </location>
</feature>
<dbReference type="Gene3D" id="2.130.10.10">
    <property type="entry name" value="YVTN repeat-like/Quinoprotein amine dehydrogenase"/>
    <property type="match status" value="4"/>
</dbReference>
<feature type="repeat" description="WD" evidence="3">
    <location>
        <begin position="1092"/>
        <end position="1121"/>
    </location>
</feature>
<evidence type="ECO:0000256" key="4">
    <source>
        <dbReference type="SAM" id="Coils"/>
    </source>
</evidence>
<reference evidence="6" key="1">
    <citation type="journal article" date="2021" name="Nat. Commun.">
        <title>Genetic determinants of endophytism in the Arabidopsis root mycobiome.</title>
        <authorList>
            <person name="Mesny F."/>
            <person name="Miyauchi S."/>
            <person name="Thiergart T."/>
            <person name="Pickel B."/>
            <person name="Atanasova L."/>
            <person name="Karlsson M."/>
            <person name="Huettel B."/>
            <person name="Barry K.W."/>
            <person name="Haridas S."/>
            <person name="Chen C."/>
            <person name="Bauer D."/>
            <person name="Andreopoulos W."/>
            <person name="Pangilinan J."/>
            <person name="LaButti K."/>
            <person name="Riley R."/>
            <person name="Lipzen A."/>
            <person name="Clum A."/>
            <person name="Drula E."/>
            <person name="Henrissat B."/>
            <person name="Kohler A."/>
            <person name="Grigoriev I.V."/>
            <person name="Martin F.M."/>
            <person name="Hacquard S."/>
        </authorList>
    </citation>
    <scope>NUCLEOTIDE SEQUENCE</scope>
    <source>
        <strain evidence="6">FSSC 5 MPI-SDFR-AT-0091</strain>
    </source>
</reference>
<name>A0A9P9H3P0_FUSSL</name>
<dbReference type="Pfam" id="PF00400">
    <property type="entry name" value="WD40"/>
    <property type="match status" value="7"/>
</dbReference>
<dbReference type="PANTHER" id="PTHR19879">
    <property type="entry name" value="TRANSCRIPTION INITIATION FACTOR TFIID"/>
    <property type="match status" value="1"/>
</dbReference>
<keyword evidence="7" id="KW-1185">Reference proteome</keyword>
<dbReference type="InterPro" id="IPR036322">
    <property type="entry name" value="WD40_repeat_dom_sf"/>
</dbReference>
<gene>
    <name evidence="6" type="ORF">B0J15DRAFT_536892</name>
</gene>
<dbReference type="OrthoDB" id="538223at2759"/>
<proteinExistence type="predicted"/>
<evidence type="ECO:0000313" key="6">
    <source>
        <dbReference type="EMBL" id="KAH7249594.1"/>
    </source>
</evidence>
<keyword evidence="4" id="KW-0175">Coiled coil</keyword>
<dbReference type="PROSITE" id="PS50837">
    <property type="entry name" value="NACHT"/>
    <property type="match status" value="1"/>
</dbReference>
<keyword evidence="2" id="KW-0677">Repeat</keyword>
<dbReference type="PROSITE" id="PS50082">
    <property type="entry name" value="WD_REPEATS_2"/>
    <property type="match status" value="7"/>
</dbReference>
<feature type="repeat" description="WD" evidence="3">
    <location>
        <begin position="751"/>
        <end position="792"/>
    </location>
</feature>
<dbReference type="InterPro" id="IPR020472">
    <property type="entry name" value="WD40_PAC1"/>
</dbReference>
<evidence type="ECO:0000259" key="5">
    <source>
        <dbReference type="PROSITE" id="PS50837"/>
    </source>
</evidence>
<dbReference type="Proteomes" id="UP000736672">
    <property type="component" value="Unassembled WGS sequence"/>
</dbReference>
<dbReference type="Pfam" id="PF24883">
    <property type="entry name" value="NPHP3_N"/>
    <property type="match status" value="1"/>
</dbReference>
<accession>A0A9P9H3P0</accession>
<feature type="repeat" description="WD" evidence="3">
    <location>
        <begin position="835"/>
        <end position="876"/>
    </location>
</feature>
<feature type="domain" description="NACHT" evidence="5">
    <location>
        <begin position="198"/>
        <end position="344"/>
    </location>
</feature>
<dbReference type="SUPFAM" id="SSF52540">
    <property type="entry name" value="P-loop containing nucleoside triphosphate hydrolases"/>
    <property type="match status" value="1"/>
</dbReference>
<comment type="caution">
    <text evidence="6">The sequence shown here is derived from an EMBL/GenBank/DDBJ whole genome shotgun (WGS) entry which is preliminary data.</text>
</comment>
<feature type="coiled-coil region" evidence="4">
    <location>
        <begin position="25"/>
        <end position="59"/>
    </location>
</feature>
<dbReference type="InterPro" id="IPR027417">
    <property type="entry name" value="P-loop_NTPase"/>
</dbReference>
<keyword evidence="1 3" id="KW-0853">WD repeat</keyword>
<dbReference type="InterPro" id="IPR056884">
    <property type="entry name" value="NPHP3-like_N"/>
</dbReference>
<dbReference type="PROSITE" id="PS50294">
    <property type="entry name" value="WD_REPEATS_REGION"/>
    <property type="match status" value="5"/>
</dbReference>
<evidence type="ECO:0000313" key="7">
    <source>
        <dbReference type="Proteomes" id="UP000736672"/>
    </source>
</evidence>
<feature type="repeat" description="WD" evidence="3">
    <location>
        <begin position="793"/>
        <end position="834"/>
    </location>
</feature>
<feature type="repeat" description="WD" evidence="3">
    <location>
        <begin position="1008"/>
        <end position="1032"/>
    </location>
</feature>
<feature type="repeat" description="WD" evidence="3">
    <location>
        <begin position="877"/>
        <end position="918"/>
    </location>
</feature>
<dbReference type="InterPro" id="IPR001680">
    <property type="entry name" value="WD40_rpt"/>
</dbReference>
<organism evidence="6 7">
    <name type="scientific">Fusarium solani</name>
    <name type="common">Filamentous fungus</name>
    <dbReference type="NCBI Taxonomy" id="169388"/>
    <lineage>
        <taxon>Eukaryota</taxon>
        <taxon>Fungi</taxon>
        <taxon>Dikarya</taxon>
        <taxon>Ascomycota</taxon>
        <taxon>Pezizomycotina</taxon>
        <taxon>Sordariomycetes</taxon>
        <taxon>Hypocreomycetidae</taxon>
        <taxon>Hypocreales</taxon>
        <taxon>Nectriaceae</taxon>
        <taxon>Fusarium</taxon>
        <taxon>Fusarium solani species complex</taxon>
    </lineage>
</organism>
<protein>
    <submittedName>
        <fullName evidence="6">WD40-repeat-containing domain protein</fullName>
    </submittedName>
</protein>
<sequence>MAETLGLVSSCLTIIELSAKIVGCCVEYSTSVKNAAADIQRLQRQVEALQVIVQAHRNLLEGRNGAKLSVSNNVRQAVDACCGHLFRVHEKLKPRKRHSARNLLGIRSLTWPFSSSEVVKLISDIQSWMDIMDAGLQIDQCAIILDTNQQMVLSKLPTASGASYNSHQNEHAPRCHPETRVDLLFQIRQWAQDPQTKPLYWLNGMAGTGKSTISRTLATHFDSMGSLGASFFFKRGEHDRSASTLLFSTIAYQLAYAYPAALLHIIQAVEAEPSISQKPLKEQFQKLVVEPLSRIQAESQSLIIIIDALDECESDQDIRIIISAFTQANSLNSARLKVLVTSRPELPIRLGFSGHEGVYESLILHEVPPLHVEADLFIYLMHEVKLIRDSFNRTVPIHRHLSLDWPNPLHIAILARSASPLFIIAATMMRIIGDRVLGNPDDQLARILLDLTVRNDIGGNISATYLSALNPLIAGRSSRDKDYILQQFRAIIGPLILLQTPLSIGRLGRLLDIPHKLIEQTLDSLQSVLNVPNIPDGVVRLFHLSFRDFLLNAENPGSADFQINEADTHKELAFQCLDLLTTRTPLQKNICNFQWPGTSCCGISTEFKMHCLPAEVQYACLYWVHHLRNSQVQIHDGDRVHEFLRIHFLHWLEALSILGRVSETITQISMLQSLAQLEVASEVLSFLEGARRFVLAHRHIASQVPLQLYSSALIFSPVNSVIRQTFAEDMPLYINLFPKVDQDWSAALMSLEGHQAMVFGAVFSPDSRLLASASDDATVRIWEADTGEHLQTLEGNSSSVYSVAFSHDSKLLASGSKDGTVRLWSVQTGDQLETFTGHNNTVRSVIFSPDSKTLISGSDDTYVRVWSVATATTIHTLEGHTSPVEVCACSRNGNLIASGSLDDYVRVWSIHSGQHIRSLDSHERGVTSVAFSSDSCRIATTSRNGTVRIWSVEGGGCLQVYNELQDRIFSAAWSPDLEMMAMTSSRDIHFRQFLPNEETWSIKAHNATSAAFSSDLRLIASGSFDGCVRIWSTTPRASTGVSDDQILSVHFGANSSLVAARSCTEISLWSADTGGRQSILEGRIEWGELTEFSPDATLLAAASADGLVRIWSTETGKCVHTLVSASNHPRYLAFAADSRLLVVVHKNGIIEGWQWEKGTYERIFLRCYELPEFRSLAVAPRMEFLALTVGKGILIWEVGEHDYLLRSAGYAGLIAFSQDSNLVASVQGTSGYITIWSVRKRQRLKQIPLACDIYSLSFSPDNTTLYTTSGPFSLNETPLVTGDLSLTPTEVPETNSKFTLSADSSWIQYSGRNLLWLPSESRPRDGYFGQLVYVIGESTIVLGCSIQDIMVIRFSNQWL</sequence>
<evidence type="ECO:0000256" key="1">
    <source>
        <dbReference type="ARBA" id="ARBA00022574"/>
    </source>
</evidence>
<dbReference type="PANTHER" id="PTHR19879:SF9">
    <property type="entry name" value="TRANSCRIPTION INITIATION FACTOR TFIID SUBUNIT 5"/>
    <property type="match status" value="1"/>
</dbReference>
<dbReference type="CDD" id="cd00200">
    <property type="entry name" value="WD40"/>
    <property type="match status" value="1"/>
</dbReference>
<dbReference type="InterPro" id="IPR019775">
    <property type="entry name" value="WD40_repeat_CS"/>
</dbReference>
<dbReference type="Gene3D" id="3.40.50.300">
    <property type="entry name" value="P-loop containing nucleotide triphosphate hydrolases"/>
    <property type="match status" value="1"/>
</dbReference>
<dbReference type="PRINTS" id="PR00320">
    <property type="entry name" value="GPROTEINBRPT"/>
</dbReference>
<evidence type="ECO:0000256" key="3">
    <source>
        <dbReference type="PROSITE-ProRule" id="PRU00221"/>
    </source>
</evidence>
<dbReference type="EMBL" id="JAGTJS010000013">
    <property type="protein sequence ID" value="KAH7249594.1"/>
    <property type="molecule type" value="Genomic_DNA"/>
</dbReference>
<dbReference type="SUPFAM" id="SSF50978">
    <property type="entry name" value="WD40 repeat-like"/>
    <property type="match status" value="2"/>
</dbReference>
<evidence type="ECO:0000256" key="2">
    <source>
        <dbReference type="ARBA" id="ARBA00022737"/>
    </source>
</evidence>